<accession>A0A2M6W2B6</accession>
<gene>
    <name evidence="2" type="ORF">COU33_00435</name>
</gene>
<evidence type="ECO:0000313" key="2">
    <source>
        <dbReference type="EMBL" id="PIT86921.1"/>
    </source>
</evidence>
<evidence type="ECO:0000313" key="3">
    <source>
        <dbReference type="Proteomes" id="UP000229362"/>
    </source>
</evidence>
<evidence type="ECO:0000256" key="1">
    <source>
        <dbReference type="SAM" id="Phobius"/>
    </source>
</evidence>
<comment type="caution">
    <text evidence="2">The sequence shown here is derived from an EMBL/GenBank/DDBJ whole genome shotgun (WGS) entry which is preliminary data.</text>
</comment>
<dbReference type="AlphaFoldDB" id="A0A2M6W2B6"/>
<evidence type="ECO:0008006" key="4">
    <source>
        <dbReference type="Google" id="ProtNLM"/>
    </source>
</evidence>
<sequence length="96" mass="10798">MNYSSPLVVFVLLVVIWIVIAKIKGTKVSYTEKNGNTSVSSVPPQSMAESMSFSPEVQQAMQERNKIKAIKLLRMEKHMDLVDAKRIIDNAMDTRA</sequence>
<feature type="transmembrane region" description="Helical" evidence="1">
    <location>
        <begin position="6"/>
        <end position="23"/>
    </location>
</feature>
<keyword evidence="1" id="KW-0812">Transmembrane</keyword>
<protein>
    <recommendedName>
        <fullName evidence="4">Ribosomal protein L7/L12 C-terminal domain-containing protein</fullName>
    </recommendedName>
</protein>
<proteinExistence type="predicted"/>
<dbReference type="Proteomes" id="UP000229362">
    <property type="component" value="Unassembled WGS sequence"/>
</dbReference>
<organism evidence="2 3">
    <name type="scientific">Candidatus Magasanikbacteria bacterium CG10_big_fil_rev_8_21_14_0_10_43_6</name>
    <dbReference type="NCBI Taxonomy" id="1974650"/>
    <lineage>
        <taxon>Bacteria</taxon>
        <taxon>Candidatus Magasanikiibacteriota</taxon>
    </lineage>
</organism>
<reference evidence="3" key="1">
    <citation type="submission" date="2017-09" db="EMBL/GenBank/DDBJ databases">
        <title>Depth-based differentiation of microbial function through sediment-hosted aquifers and enrichment of novel symbionts in the deep terrestrial subsurface.</title>
        <authorList>
            <person name="Probst A.J."/>
            <person name="Ladd B."/>
            <person name="Jarett J.K."/>
            <person name="Geller-Mcgrath D.E."/>
            <person name="Sieber C.M.K."/>
            <person name="Emerson J.B."/>
            <person name="Anantharaman K."/>
            <person name="Thomas B.C."/>
            <person name="Malmstrom R."/>
            <person name="Stieglmeier M."/>
            <person name="Klingl A."/>
            <person name="Woyke T."/>
            <person name="Ryan C.M."/>
            <person name="Banfield J.F."/>
        </authorList>
    </citation>
    <scope>NUCLEOTIDE SEQUENCE [LARGE SCALE GENOMIC DNA]</scope>
</reference>
<keyword evidence="1" id="KW-0472">Membrane</keyword>
<dbReference type="EMBL" id="PFBZ01000019">
    <property type="protein sequence ID" value="PIT86921.1"/>
    <property type="molecule type" value="Genomic_DNA"/>
</dbReference>
<name>A0A2M6W2B6_9BACT</name>
<keyword evidence="1" id="KW-1133">Transmembrane helix</keyword>